<dbReference type="RefSeq" id="XP_066007189.1">
    <property type="nucleotide sequence ID" value="XM_066153481.1"/>
</dbReference>
<protein>
    <submittedName>
        <fullName evidence="2">Uncharacterized protein</fullName>
    </submittedName>
</protein>
<evidence type="ECO:0000256" key="1">
    <source>
        <dbReference type="SAM" id="MobiDB-lite"/>
    </source>
</evidence>
<dbReference type="InParanoid" id="A0A7J6IGF7"/>
<organism evidence="2 3">
    <name type="scientific">Colletotrichum fructicola (strain Nara gc5)</name>
    <name type="common">Anthracnose fungus</name>
    <name type="synonym">Colletotrichum gloeosporioides (strain Nara gc5)</name>
    <dbReference type="NCBI Taxonomy" id="1213859"/>
    <lineage>
        <taxon>Eukaryota</taxon>
        <taxon>Fungi</taxon>
        <taxon>Dikarya</taxon>
        <taxon>Ascomycota</taxon>
        <taxon>Pezizomycotina</taxon>
        <taxon>Sordariomycetes</taxon>
        <taxon>Hypocreomycetidae</taxon>
        <taxon>Glomerellales</taxon>
        <taxon>Glomerellaceae</taxon>
        <taxon>Colletotrichum</taxon>
        <taxon>Colletotrichum gloeosporioides species complex</taxon>
    </lineage>
</organism>
<dbReference type="GeneID" id="90980538"/>
<proteinExistence type="predicted"/>
<dbReference type="EMBL" id="ANPB02000010">
    <property type="protein sequence ID" value="KAF4475045.1"/>
    <property type="molecule type" value="Genomic_DNA"/>
</dbReference>
<gene>
    <name evidence="2" type="ORF">CGGC5_v016199</name>
</gene>
<feature type="region of interest" description="Disordered" evidence="1">
    <location>
        <begin position="82"/>
        <end position="102"/>
    </location>
</feature>
<sequence>MLGPGLPNAAPQTNDEPSSRCRSAHLRKWGNLGRRKICSKPVWARGYSTVFGPVCRSPMFWGAWSHPKHWPDRDGLVCDFYPPPPPPPPPLSPAISLNDLTG</sequence>
<name>A0A7J6IGF7_COLFN</name>
<keyword evidence="3" id="KW-1185">Reference proteome</keyword>
<evidence type="ECO:0000313" key="3">
    <source>
        <dbReference type="Proteomes" id="UP000011096"/>
    </source>
</evidence>
<reference evidence="2 3" key="2">
    <citation type="submission" date="2020-04" db="EMBL/GenBank/DDBJ databases">
        <title>Genome sequencing and assembly of multiple isolates from the Colletotrichum gloeosporioides species complex.</title>
        <authorList>
            <person name="Gan P."/>
            <person name="Shirasu K."/>
        </authorList>
    </citation>
    <scope>NUCLEOTIDE SEQUENCE [LARGE SCALE GENOMIC DNA]</scope>
    <source>
        <strain evidence="2 3">Nara gc5</strain>
    </source>
</reference>
<accession>A0A7J6IGF7</accession>
<dbReference type="AlphaFoldDB" id="A0A7J6IGF7"/>
<comment type="caution">
    <text evidence="2">The sequence shown here is derived from an EMBL/GenBank/DDBJ whole genome shotgun (WGS) entry which is preliminary data.</text>
</comment>
<dbReference type="Proteomes" id="UP000011096">
    <property type="component" value="Unassembled WGS sequence"/>
</dbReference>
<feature type="compositionally biased region" description="Pro residues" evidence="1">
    <location>
        <begin position="82"/>
        <end position="92"/>
    </location>
</feature>
<feature type="region of interest" description="Disordered" evidence="1">
    <location>
        <begin position="1"/>
        <end position="22"/>
    </location>
</feature>
<evidence type="ECO:0000313" key="2">
    <source>
        <dbReference type="EMBL" id="KAF4475045.1"/>
    </source>
</evidence>
<reference evidence="2 3" key="1">
    <citation type="submission" date="2012-08" db="EMBL/GenBank/DDBJ databases">
        <authorList>
            <person name="Gan P.H.P."/>
            <person name="Ikeda K."/>
            <person name="Irieda H."/>
            <person name="Narusaka M."/>
            <person name="O'Connell R.J."/>
            <person name="Narusaka Y."/>
            <person name="Takano Y."/>
            <person name="Kubo Y."/>
            <person name="Shirasu K."/>
        </authorList>
    </citation>
    <scope>NUCLEOTIDE SEQUENCE [LARGE SCALE GENOMIC DNA]</scope>
    <source>
        <strain evidence="2 3">Nara gc5</strain>
    </source>
</reference>
<dbReference type="OrthoDB" id="10276426at2759"/>